<dbReference type="InterPro" id="IPR058932">
    <property type="entry name" value="KDD_N"/>
</dbReference>
<dbReference type="SUPFAM" id="SSF51735">
    <property type="entry name" value="NAD(P)-binding Rossmann-fold domains"/>
    <property type="match status" value="1"/>
</dbReference>
<evidence type="ECO:0000256" key="1">
    <source>
        <dbReference type="SAM" id="MobiDB-lite"/>
    </source>
</evidence>
<evidence type="ECO:0000259" key="2">
    <source>
        <dbReference type="Pfam" id="PF26370"/>
    </source>
</evidence>
<dbReference type="Pfam" id="PF26370">
    <property type="entry name" value="KDD_N"/>
    <property type="match status" value="1"/>
</dbReference>
<gene>
    <name evidence="3" type="ORF">ACFFJG_19165</name>
</gene>
<reference evidence="3 4" key="1">
    <citation type="submission" date="2024-09" db="EMBL/GenBank/DDBJ databases">
        <authorList>
            <person name="Sun Q."/>
            <person name="Mori K."/>
        </authorList>
    </citation>
    <scope>NUCLEOTIDE SEQUENCE [LARGE SCALE GENOMIC DNA]</scope>
    <source>
        <strain evidence="3 4">CCM 8654</strain>
    </source>
</reference>
<dbReference type="Proteomes" id="UP001589698">
    <property type="component" value="Unassembled WGS sequence"/>
</dbReference>
<feature type="region of interest" description="Disordered" evidence="1">
    <location>
        <begin position="1"/>
        <end position="27"/>
    </location>
</feature>
<dbReference type="InterPro" id="IPR011032">
    <property type="entry name" value="GroES-like_sf"/>
</dbReference>
<comment type="caution">
    <text evidence="3">The sequence shown here is derived from an EMBL/GenBank/DDBJ whole genome shotgun (WGS) entry which is preliminary data.</text>
</comment>
<dbReference type="EMBL" id="JBHLXH010000003">
    <property type="protein sequence ID" value="MFC0224617.1"/>
    <property type="molecule type" value="Genomic_DNA"/>
</dbReference>
<feature type="domain" description="L-erythro-3,5-diaminohexanoate dehydrogenase N-terminal" evidence="2">
    <location>
        <begin position="28"/>
        <end position="178"/>
    </location>
</feature>
<dbReference type="InterPro" id="IPR036291">
    <property type="entry name" value="NAD(P)-bd_dom_sf"/>
</dbReference>
<name>A0ABV6E6J4_9ACTN</name>
<dbReference type="Gene3D" id="3.90.180.10">
    <property type="entry name" value="Medium-chain alcohol dehydrogenases, catalytic domain"/>
    <property type="match status" value="1"/>
</dbReference>
<dbReference type="RefSeq" id="WP_378520398.1">
    <property type="nucleotide sequence ID" value="NZ_CBCSDI010000018.1"/>
</dbReference>
<accession>A0ABV6E6J4</accession>
<evidence type="ECO:0000313" key="4">
    <source>
        <dbReference type="Proteomes" id="UP001589698"/>
    </source>
</evidence>
<keyword evidence="4" id="KW-1185">Reference proteome</keyword>
<evidence type="ECO:0000313" key="3">
    <source>
        <dbReference type="EMBL" id="MFC0224617.1"/>
    </source>
</evidence>
<proteinExistence type="predicted"/>
<dbReference type="SUPFAM" id="SSF50129">
    <property type="entry name" value="GroES-like"/>
    <property type="match status" value="1"/>
</dbReference>
<sequence>MPTPSDIQTEHQPDPASGRRPGDPTGLHRVLDERVVLPQAAQRLDTTDELWPDEVRVRVERLNLDAASFRQLERKHTRFGETDGDAVRAEVLDIVATRGKMQNPETGSGGMLVGTVEEVGPDSPLGLSVGDRVATLVSLTLTPLVIQDGLARWDGASEQVPCDGYAVLFGRSIAAVIPDDLDPALSLSVMDVCGAPALTARVVGEYAATGTAPTVAVIGGAGKSGSLSLAAARQAGAARTIGVVPHQAEHDLLTGAGIADAVTIADARDPIALREAVAAAGGPADVTVVCVDVPGCEGGAVLATAEGGTVIFFSMATSFSAAALGAEGLAADVRMLVGNGYVPGHAAYAMELLRADAGVRGLFERRL</sequence>
<dbReference type="Gene3D" id="3.40.50.720">
    <property type="entry name" value="NAD(P)-binding Rossmann-like Domain"/>
    <property type="match status" value="1"/>
</dbReference>
<organism evidence="3 4">
    <name type="scientific">Nocardioides zeicaulis</name>
    <dbReference type="NCBI Taxonomy" id="1776857"/>
    <lineage>
        <taxon>Bacteria</taxon>
        <taxon>Bacillati</taxon>
        <taxon>Actinomycetota</taxon>
        <taxon>Actinomycetes</taxon>
        <taxon>Propionibacteriales</taxon>
        <taxon>Nocardioidaceae</taxon>
        <taxon>Nocardioides</taxon>
    </lineage>
</organism>
<protein>
    <submittedName>
        <fullName evidence="3">L-erythro-3,5-diaminohexanoate dehydrogenase</fullName>
    </submittedName>
</protein>